<dbReference type="PANTHER" id="PTHR38791">
    <property type="entry name" value="ZN(II)2CYS6 TRANSCRIPTION FACTOR (EUROFUNG)-RELATED-RELATED"/>
    <property type="match status" value="1"/>
</dbReference>
<dbReference type="Proteomes" id="UP001199106">
    <property type="component" value="Unassembled WGS sequence"/>
</dbReference>
<dbReference type="PANTHER" id="PTHR38791:SF1">
    <property type="entry name" value="TRANSCRIPTION FACTOR, PUTATIVE-RELATED"/>
    <property type="match status" value="1"/>
</dbReference>
<dbReference type="InterPro" id="IPR021858">
    <property type="entry name" value="Fun_TF"/>
</dbReference>
<organism evidence="1 2">
    <name type="scientific">Alternaria panax</name>
    <dbReference type="NCBI Taxonomy" id="48097"/>
    <lineage>
        <taxon>Eukaryota</taxon>
        <taxon>Fungi</taxon>
        <taxon>Dikarya</taxon>
        <taxon>Ascomycota</taxon>
        <taxon>Pezizomycotina</taxon>
        <taxon>Dothideomycetes</taxon>
        <taxon>Pleosporomycetidae</taxon>
        <taxon>Pleosporales</taxon>
        <taxon>Pleosporineae</taxon>
        <taxon>Pleosporaceae</taxon>
        <taxon>Alternaria</taxon>
        <taxon>Alternaria sect. Panax</taxon>
    </lineage>
</organism>
<comment type="caution">
    <text evidence="1">The sequence shown here is derived from an EMBL/GenBank/DDBJ whole genome shotgun (WGS) entry which is preliminary data.</text>
</comment>
<proteinExistence type="predicted"/>
<evidence type="ECO:0000313" key="1">
    <source>
        <dbReference type="EMBL" id="KAG9191372.1"/>
    </source>
</evidence>
<dbReference type="EMBL" id="JAANER010000004">
    <property type="protein sequence ID" value="KAG9191372.1"/>
    <property type="molecule type" value="Genomic_DNA"/>
</dbReference>
<protein>
    <submittedName>
        <fullName evidence="1">Uncharacterized protein</fullName>
    </submittedName>
</protein>
<dbReference type="Pfam" id="PF11951">
    <property type="entry name" value="Fungal_trans_2"/>
    <property type="match status" value="1"/>
</dbReference>
<dbReference type="InterPro" id="IPR053175">
    <property type="entry name" value="DHMBA_Reg_Transcription_Factor"/>
</dbReference>
<keyword evidence="2" id="KW-1185">Reference proteome</keyword>
<name>A0AAD4IBD1_9PLEO</name>
<sequence>MYQPPNELGVNYFMSNFIVDDPAMALLHYLPDFYTRTGHSDPALRKICAAVGLVGLVNKAHNKDMFRVAANNYGAAIRAINTALLCPKKAVNDCIVASVYLAAMFEALIIPRPAGMDNASTHLAGAVSVAHLVLKQQKQTEITYQLCNTIIKTVIMNSWIQEVPLPPNFFEFKRLVEKKAERVSVHDSFLDIIMNLIQLKQEYQNAANRDPMAMIQRALAIDANLDEYARDLAQKAPFETYQLSNADDSRLAHKGYYHLYPKHLHAHLWNNVRTTHIRLHQAIMRQCDNLASFPELIAQRASSKALIISKIMELLASVPQLAGYVKDIHITPSSKNTTLSGQQGSPPGQETYQRSIHTSIPQYRTHSLYHILYQLYLHGSEPGLPQFTKYWIQQRNG</sequence>
<evidence type="ECO:0000313" key="2">
    <source>
        <dbReference type="Proteomes" id="UP001199106"/>
    </source>
</evidence>
<accession>A0AAD4IBD1</accession>
<dbReference type="AlphaFoldDB" id="A0AAD4IBD1"/>
<reference evidence="1" key="1">
    <citation type="submission" date="2021-07" db="EMBL/GenBank/DDBJ databases">
        <title>Genome Resource of American Ginseng Black Spot Pathogen Alternaria panax.</title>
        <authorList>
            <person name="Qiu C."/>
            <person name="Wang W."/>
            <person name="Liu Z."/>
        </authorList>
    </citation>
    <scope>NUCLEOTIDE SEQUENCE</scope>
    <source>
        <strain evidence="1">BNCC115425</strain>
    </source>
</reference>
<gene>
    <name evidence="1" type="ORF">G6011_09460</name>
</gene>